<name>L7JYE4_TRAHO</name>
<dbReference type="VEuPathDB" id="MicrosporidiaDB:THOM_1280"/>
<dbReference type="AlphaFoldDB" id="L7JYE4"/>
<proteinExistence type="predicted"/>
<dbReference type="InParanoid" id="L7JYE4"/>
<evidence type="ECO:0000313" key="1">
    <source>
        <dbReference type="EMBL" id="ELQ75752.1"/>
    </source>
</evidence>
<evidence type="ECO:0000313" key="2">
    <source>
        <dbReference type="Proteomes" id="UP000011185"/>
    </source>
</evidence>
<reference evidence="1 2" key="1">
    <citation type="journal article" date="2012" name="PLoS Pathog.">
        <title>The genome of the obligate intracellular parasite Trachipleistophora hominis: new insights into microsporidian genome dynamics and reductive evolution.</title>
        <authorList>
            <person name="Heinz E."/>
            <person name="Williams T.A."/>
            <person name="Nakjang S."/>
            <person name="Noel C.J."/>
            <person name="Swan D.C."/>
            <person name="Goldberg A.V."/>
            <person name="Harris S.R."/>
            <person name="Weinmaier T."/>
            <person name="Markert S."/>
            <person name="Becher D."/>
            <person name="Bernhardt J."/>
            <person name="Dagan T."/>
            <person name="Hacker C."/>
            <person name="Lucocq J.M."/>
            <person name="Schweder T."/>
            <person name="Rattei T."/>
            <person name="Hall N."/>
            <person name="Hirt R.P."/>
            <person name="Embley T.M."/>
        </authorList>
    </citation>
    <scope>NUCLEOTIDE SEQUENCE [LARGE SCALE GENOMIC DNA]</scope>
</reference>
<keyword evidence="2" id="KW-1185">Reference proteome</keyword>
<accession>L7JYE4</accession>
<sequence length="61" mass="7585">MLLTINYGKLIYEIEQKQLDAFHEKEKCPVDKRLRRQLRKIKKKLKKRYNKFQKHVQSIKN</sequence>
<protein>
    <submittedName>
        <fullName evidence="1">Uncharacterized protein</fullName>
    </submittedName>
</protein>
<organism evidence="1 2">
    <name type="scientific">Trachipleistophora hominis</name>
    <name type="common">Microsporidian parasite</name>
    <dbReference type="NCBI Taxonomy" id="72359"/>
    <lineage>
        <taxon>Eukaryota</taxon>
        <taxon>Fungi</taxon>
        <taxon>Fungi incertae sedis</taxon>
        <taxon>Microsporidia</taxon>
        <taxon>Pleistophoridae</taxon>
        <taxon>Trachipleistophora</taxon>
    </lineage>
</organism>
<dbReference type="Proteomes" id="UP000011185">
    <property type="component" value="Unassembled WGS sequence"/>
</dbReference>
<dbReference type="HOGENOM" id="CLU_2924356_0_0_1"/>
<gene>
    <name evidence="1" type="ORF">THOM_1280</name>
</gene>
<dbReference type="EMBL" id="JH993928">
    <property type="protein sequence ID" value="ELQ75752.1"/>
    <property type="molecule type" value="Genomic_DNA"/>
</dbReference>